<evidence type="ECO:0000256" key="4">
    <source>
        <dbReference type="ARBA" id="ARBA00022473"/>
    </source>
</evidence>
<keyword evidence="5" id="KW-1003">Cell membrane</keyword>
<evidence type="ECO:0000256" key="2">
    <source>
        <dbReference type="ARBA" id="ARBA00004479"/>
    </source>
</evidence>
<name>A0A540LZN6_MALBA</name>
<dbReference type="Pfam" id="PF13855">
    <property type="entry name" value="LRR_8"/>
    <property type="match status" value="1"/>
</dbReference>
<dbReference type="InterPro" id="IPR017441">
    <property type="entry name" value="Protein_kinase_ATP_BS"/>
</dbReference>
<dbReference type="FunFam" id="3.80.10.10:FF:000129">
    <property type="entry name" value="Leucine-rich repeat receptor-like kinase"/>
    <property type="match status" value="1"/>
</dbReference>
<keyword evidence="10 21" id="KW-0812">Transmembrane</keyword>
<evidence type="ECO:0000256" key="21">
    <source>
        <dbReference type="SAM" id="Phobius"/>
    </source>
</evidence>
<evidence type="ECO:0000256" key="17">
    <source>
        <dbReference type="ARBA" id="ARBA00023136"/>
    </source>
</evidence>
<dbReference type="PROSITE" id="PS00107">
    <property type="entry name" value="PROTEIN_KINASE_ATP"/>
    <property type="match status" value="1"/>
</dbReference>
<evidence type="ECO:0000256" key="10">
    <source>
        <dbReference type="ARBA" id="ARBA00022692"/>
    </source>
</evidence>
<dbReference type="InterPro" id="IPR008271">
    <property type="entry name" value="Ser/Thr_kinase_AS"/>
</dbReference>
<keyword evidence="19" id="KW-0325">Glycoprotein</keyword>
<dbReference type="EMBL" id="VIEB01000405">
    <property type="protein sequence ID" value="TQD91965.1"/>
    <property type="molecule type" value="Genomic_DNA"/>
</dbReference>
<dbReference type="GO" id="GO:0048367">
    <property type="term" value="P:shoot system development"/>
    <property type="evidence" value="ECO:0007669"/>
    <property type="project" value="UniProtKB-ARBA"/>
</dbReference>
<sequence length="990" mass="108353">MALYLLLPTVFLLCLLFPPCMPLTVGTETEAEALLELKRQLKDPLNVLDSWKETADRSPCNFFGVACDRISGKVIGISLDNKSLSGEISPAIGVLDSLATLSLPCNNITGKLPAQLTRCANLKTLNLTGNKMVGAIPDLSALGKLEILDLSTNSFSAAFPSWVGNLTALNSLGLGENEFDEGEIPEGLGNLTNLTWLHLGNSQFRGEIPESVYKMKALETLDMSKNKLSGKLSNSIFQLQKLNKIELFQNNLTGEIPPGLANLTLLREFDFSSNKFHGKLPSEMGNLKNLVVFQLFRNNFSGEFPAGFGDMKHLVAISIYENRFSGDFPTNFGRFSPLESIDISENQFSGGFPRFLCENGGLQFLLALGNNFSGELPDSYVRCKSLERLRVNQNRLSGKIPAEFWSLPYATMIDFSDNDFSGEISPSIGFSTSLNQLKLENNGFSGYLPQLGNLSNLERLYLSGNKFSGEIPSEIGALKQLSSLHLEHNSLTGSVPSELGYCVKLVDVNLASNSLTGNIPRTLSLISSLNSLNLSQNNLTGLIPETLVKLKLSSIDLSGNQLSGRVPSDLLTIGGDKAFDGNKGLCIDQYSRTRTNSGMNMCTEKPNQKKVLENKLVLFSIIALALVAVFAGLLLVSHKNFKLGEAVDRENNLEAGKEKDLKWKLASFHQLEIDADDICDLKEENLIGSGSTGKVYRIDLKKGRGTVAVKQLWKGDGMKLLTAEMDILGKIRHRNILKLYACSANGGSSVLVFEYMANGNLFQALHRDIKSGEPELDWCQRYTIALGAARGIAYLHHDCSPAIIHRDIKSTNILLDDDYEAKVADFGVAKIAESSQKGCDYSSLAGTHGYIAPELAYTAKVNEKCDVYSFGVVLLELVTGRRPVEEDYGEGKDIVYWVSTHLSDREAVVKILDDKVAHECVEDDMIKVLKVAVLCTTKLPSLRPTMRDVIKMLTAADPCTFRSGNNTCNDENVKDFSPSTDELSLLAVAS</sequence>
<dbReference type="FunFam" id="3.30.200.20:FF:000511">
    <property type="entry name" value="Leucine-rich receptor-like protein kinase family protein"/>
    <property type="match status" value="1"/>
</dbReference>
<dbReference type="GO" id="GO:0005524">
    <property type="term" value="F:ATP binding"/>
    <property type="evidence" value="ECO:0007669"/>
    <property type="project" value="UniProtKB-UniRule"/>
</dbReference>
<evidence type="ECO:0000256" key="16">
    <source>
        <dbReference type="ARBA" id="ARBA00022989"/>
    </source>
</evidence>
<dbReference type="InterPro" id="IPR051716">
    <property type="entry name" value="Plant_RL_S/T_kinase"/>
</dbReference>
<dbReference type="InterPro" id="IPR000719">
    <property type="entry name" value="Prot_kinase_dom"/>
</dbReference>
<dbReference type="Pfam" id="PF00069">
    <property type="entry name" value="Pkinase"/>
    <property type="match status" value="1"/>
</dbReference>
<dbReference type="InterPro" id="IPR032675">
    <property type="entry name" value="LRR_dom_sf"/>
</dbReference>
<dbReference type="STRING" id="106549.A0A540LZN6"/>
<dbReference type="InterPro" id="IPR001611">
    <property type="entry name" value="Leu-rich_rpt"/>
</dbReference>
<accession>A0A540LZN6</accession>
<dbReference type="InterPro" id="IPR013210">
    <property type="entry name" value="LRR_N_plant-typ"/>
</dbReference>
<keyword evidence="4" id="KW-0217">Developmental protein</keyword>
<keyword evidence="7" id="KW-0597">Phosphoprotein</keyword>
<proteinExistence type="inferred from homology"/>
<evidence type="ECO:0000256" key="5">
    <source>
        <dbReference type="ARBA" id="ARBA00022475"/>
    </source>
</evidence>
<keyword evidence="25" id="KW-1185">Reference proteome</keyword>
<dbReference type="GO" id="GO:0048608">
    <property type="term" value="P:reproductive structure development"/>
    <property type="evidence" value="ECO:0007669"/>
    <property type="project" value="UniProtKB-ARBA"/>
</dbReference>
<evidence type="ECO:0000256" key="22">
    <source>
        <dbReference type="SAM" id="SignalP"/>
    </source>
</evidence>
<keyword evidence="11 22" id="KW-0732">Signal</keyword>
<dbReference type="Gene3D" id="3.80.10.10">
    <property type="entry name" value="Ribonuclease Inhibitor"/>
    <property type="match status" value="4"/>
</dbReference>
<dbReference type="SUPFAM" id="SSF56112">
    <property type="entry name" value="Protein kinase-like (PK-like)"/>
    <property type="match status" value="1"/>
</dbReference>
<dbReference type="Pfam" id="PF00560">
    <property type="entry name" value="LRR_1"/>
    <property type="match status" value="6"/>
</dbReference>
<dbReference type="PROSITE" id="PS00108">
    <property type="entry name" value="PROTEIN_KINASE_ST"/>
    <property type="match status" value="1"/>
</dbReference>
<evidence type="ECO:0000256" key="19">
    <source>
        <dbReference type="ARBA" id="ARBA00023180"/>
    </source>
</evidence>
<dbReference type="Gene3D" id="1.10.510.10">
    <property type="entry name" value="Transferase(Phosphotransferase) domain 1"/>
    <property type="match status" value="1"/>
</dbReference>
<feature type="signal peptide" evidence="22">
    <location>
        <begin position="1"/>
        <end position="22"/>
    </location>
</feature>
<dbReference type="SUPFAM" id="SSF52047">
    <property type="entry name" value="RNI-like"/>
    <property type="match status" value="1"/>
</dbReference>
<keyword evidence="14" id="KW-0418">Kinase</keyword>
<keyword evidence="17 21" id="KW-0472">Membrane</keyword>
<dbReference type="FunFam" id="1.10.510.10:FF:000632">
    <property type="entry name" value="leucine-rich repeat receptor-like protein kinase TDR"/>
    <property type="match status" value="1"/>
</dbReference>
<evidence type="ECO:0000313" key="25">
    <source>
        <dbReference type="Proteomes" id="UP000315295"/>
    </source>
</evidence>
<keyword evidence="16 21" id="KW-1133">Transmembrane helix</keyword>
<keyword evidence="18" id="KW-0675">Receptor</keyword>
<dbReference type="InterPro" id="IPR011009">
    <property type="entry name" value="Kinase-like_dom_sf"/>
</dbReference>
<evidence type="ECO:0000256" key="14">
    <source>
        <dbReference type="ARBA" id="ARBA00022777"/>
    </source>
</evidence>
<dbReference type="GO" id="GO:1905393">
    <property type="term" value="P:plant organ formation"/>
    <property type="evidence" value="ECO:0007669"/>
    <property type="project" value="UniProtKB-ARBA"/>
</dbReference>
<dbReference type="PANTHER" id="PTHR48053">
    <property type="entry name" value="LEUCINE RICH REPEAT FAMILY PROTEIN, EXPRESSED"/>
    <property type="match status" value="1"/>
</dbReference>
<dbReference type="SUPFAM" id="SSF52058">
    <property type="entry name" value="L domain-like"/>
    <property type="match status" value="1"/>
</dbReference>
<dbReference type="FunFam" id="3.80.10.10:FF:000041">
    <property type="entry name" value="LRR receptor-like serine/threonine-protein kinase ERECTA"/>
    <property type="match status" value="1"/>
</dbReference>
<keyword evidence="15 20" id="KW-0067">ATP-binding</keyword>
<organism evidence="24 25">
    <name type="scientific">Malus baccata</name>
    <name type="common">Siberian crab apple</name>
    <name type="synonym">Pyrus baccata</name>
    <dbReference type="NCBI Taxonomy" id="106549"/>
    <lineage>
        <taxon>Eukaryota</taxon>
        <taxon>Viridiplantae</taxon>
        <taxon>Streptophyta</taxon>
        <taxon>Embryophyta</taxon>
        <taxon>Tracheophyta</taxon>
        <taxon>Spermatophyta</taxon>
        <taxon>Magnoliopsida</taxon>
        <taxon>eudicotyledons</taxon>
        <taxon>Gunneridae</taxon>
        <taxon>Pentapetalae</taxon>
        <taxon>rosids</taxon>
        <taxon>fabids</taxon>
        <taxon>Rosales</taxon>
        <taxon>Rosaceae</taxon>
        <taxon>Amygdaloideae</taxon>
        <taxon>Maleae</taxon>
        <taxon>Malus</taxon>
    </lineage>
</organism>
<dbReference type="PROSITE" id="PS50011">
    <property type="entry name" value="PROTEIN_KINASE_DOM"/>
    <property type="match status" value="1"/>
</dbReference>
<evidence type="ECO:0000256" key="20">
    <source>
        <dbReference type="PROSITE-ProRule" id="PRU10141"/>
    </source>
</evidence>
<evidence type="ECO:0000256" key="3">
    <source>
        <dbReference type="ARBA" id="ARBA00008684"/>
    </source>
</evidence>
<comment type="caution">
    <text evidence="24">The sequence shown here is derived from an EMBL/GenBank/DDBJ whole genome shotgun (WGS) entry which is preliminary data.</text>
</comment>
<evidence type="ECO:0000256" key="18">
    <source>
        <dbReference type="ARBA" id="ARBA00023170"/>
    </source>
</evidence>
<keyword evidence="9" id="KW-0808">Transferase</keyword>
<feature type="chain" id="PRO_5021990886" description="Protein kinase domain-containing protein" evidence="22">
    <location>
        <begin position="23"/>
        <end position="990"/>
    </location>
</feature>
<dbReference type="InterPro" id="IPR003591">
    <property type="entry name" value="Leu-rich_rpt_typical-subtyp"/>
</dbReference>
<gene>
    <name evidence="24" type="ORF">C1H46_022481</name>
</gene>
<evidence type="ECO:0000259" key="23">
    <source>
        <dbReference type="PROSITE" id="PS50011"/>
    </source>
</evidence>
<dbReference type="GO" id="GO:0009791">
    <property type="term" value="P:post-embryonic development"/>
    <property type="evidence" value="ECO:0007669"/>
    <property type="project" value="UniProtKB-ARBA"/>
</dbReference>
<feature type="domain" description="Protein kinase" evidence="23">
    <location>
        <begin position="681"/>
        <end position="960"/>
    </location>
</feature>
<evidence type="ECO:0000256" key="9">
    <source>
        <dbReference type="ARBA" id="ARBA00022679"/>
    </source>
</evidence>
<protein>
    <recommendedName>
        <fullName evidence="23">Protein kinase domain-containing protein</fullName>
    </recommendedName>
</protein>
<evidence type="ECO:0000313" key="24">
    <source>
        <dbReference type="EMBL" id="TQD91965.1"/>
    </source>
</evidence>
<dbReference type="SMART" id="SM00220">
    <property type="entry name" value="S_TKc"/>
    <property type="match status" value="1"/>
</dbReference>
<evidence type="ECO:0000256" key="7">
    <source>
        <dbReference type="ARBA" id="ARBA00022553"/>
    </source>
</evidence>
<evidence type="ECO:0000256" key="13">
    <source>
        <dbReference type="ARBA" id="ARBA00022741"/>
    </source>
</evidence>
<keyword evidence="6" id="KW-0723">Serine/threonine-protein kinase</keyword>
<evidence type="ECO:0000256" key="11">
    <source>
        <dbReference type="ARBA" id="ARBA00022729"/>
    </source>
</evidence>
<dbReference type="Pfam" id="PF08263">
    <property type="entry name" value="LRRNT_2"/>
    <property type="match status" value="1"/>
</dbReference>
<dbReference type="FunFam" id="3.80.10.10:FF:000215">
    <property type="entry name" value="Receptor-like protein kinase HSL1"/>
    <property type="match status" value="1"/>
</dbReference>
<keyword evidence="13 20" id="KW-0547">Nucleotide-binding</keyword>
<evidence type="ECO:0000256" key="15">
    <source>
        <dbReference type="ARBA" id="ARBA00022840"/>
    </source>
</evidence>
<dbReference type="PANTHER" id="PTHR48053:SF159">
    <property type="entry name" value="PROTEIN KINASE DOMAIN-CONTAINING PROTEIN"/>
    <property type="match status" value="1"/>
</dbReference>
<feature type="binding site" evidence="20">
    <location>
        <position position="710"/>
    </location>
    <ligand>
        <name>ATP</name>
        <dbReference type="ChEBI" id="CHEBI:30616"/>
    </ligand>
</feature>
<dbReference type="GO" id="GO:0005886">
    <property type="term" value="C:plasma membrane"/>
    <property type="evidence" value="ECO:0007669"/>
    <property type="project" value="UniProtKB-SubCell"/>
</dbReference>
<evidence type="ECO:0000256" key="12">
    <source>
        <dbReference type="ARBA" id="ARBA00022737"/>
    </source>
</evidence>
<dbReference type="AlphaFoldDB" id="A0A540LZN6"/>
<comment type="similarity">
    <text evidence="3">Belongs to the protein kinase superfamily. Ser/Thr protein kinase family.</text>
</comment>
<dbReference type="GO" id="GO:0004674">
    <property type="term" value="F:protein serine/threonine kinase activity"/>
    <property type="evidence" value="ECO:0007669"/>
    <property type="project" value="UniProtKB-KW"/>
</dbReference>
<keyword evidence="8" id="KW-0433">Leucine-rich repeat</keyword>
<comment type="subcellular location">
    <subcellularLocation>
        <location evidence="1">Cell membrane</location>
        <topology evidence="1">Single-pass membrane protein</topology>
    </subcellularLocation>
    <subcellularLocation>
        <location evidence="2">Membrane</location>
        <topology evidence="2">Single-pass type I membrane protein</topology>
    </subcellularLocation>
</comment>
<keyword evidence="12" id="KW-0677">Repeat</keyword>
<feature type="transmembrane region" description="Helical" evidence="21">
    <location>
        <begin position="616"/>
        <end position="636"/>
    </location>
</feature>
<dbReference type="SMART" id="SM00369">
    <property type="entry name" value="LRR_TYP"/>
    <property type="match status" value="7"/>
</dbReference>
<evidence type="ECO:0000256" key="8">
    <source>
        <dbReference type="ARBA" id="ARBA00022614"/>
    </source>
</evidence>
<dbReference type="Proteomes" id="UP000315295">
    <property type="component" value="Unassembled WGS sequence"/>
</dbReference>
<dbReference type="Gene3D" id="3.30.200.20">
    <property type="entry name" value="Phosphorylase Kinase, domain 1"/>
    <property type="match status" value="1"/>
</dbReference>
<reference evidence="24 25" key="1">
    <citation type="journal article" date="2019" name="G3 (Bethesda)">
        <title>Sequencing of a Wild Apple (Malus baccata) Genome Unravels the Differences Between Cultivated and Wild Apple Species Regarding Disease Resistance and Cold Tolerance.</title>
        <authorList>
            <person name="Chen X."/>
        </authorList>
    </citation>
    <scope>NUCLEOTIDE SEQUENCE [LARGE SCALE GENOMIC DNA]</scope>
    <source>
        <strain evidence="25">cv. Shandingzi</strain>
        <tissue evidence="24">Leaves</tissue>
    </source>
</reference>
<evidence type="ECO:0000256" key="1">
    <source>
        <dbReference type="ARBA" id="ARBA00004162"/>
    </source>
</evidence>
<evidence type="ECO:0000256" key="6">
    <source>
        <dbReference type="ARBA" id="ARBA00022527"/>
    </source>
</evidence>